<keyword evidence="2" id="KW-1185">Reference proteome</keyword>
<gene>
    <name evidence="1" type="ORF">SDJN03_01470</name>
</gene>
<dbReference type="EMBL" id="JAGKQH010000001">
    <property type="protein sequence ID" value="KAG6608128.1"/>
    <property type="molecule type" value="Genomic_DNA"/>
</dbReference>
<evidence type="ECO:0000313" key="2">
    <source>
        <dbReference type="Proteomes" id="UP000685013"/>
    </source>
</evidence>
<dbReference type="AlphaFoldDB" id="A0AAV6P9U8"/>
<dbReference type="Proteomes" id="UP000685013">
    <property type="component" value="Chromosome 1"/>
</dbReference>
<accession>A0AAV6P9U8</accession>
<reference evidence="1 2" key="1">
    <citation type="journal article" date="2021" name="Hortic Res">
        <title>The domestication of Cucurbita argyrosperma as revealed by the genome of its wild relative.</title>
        <authorList>
            <person name="Barrera-Redondo J."/>
            <person name="Sanchez-de la Vega G."/>
            <person name="Aguirre-Liguori J.A."/>
            <person name="Castellanos-Morales G."/>
            <person name="Gutierrez-Guerrero Y.T."/>
            <person name="Aguirre-Dugua X."/>
            <person name="Aguirre-Planter E."/>
            <person name="Tenaillon M.I."/>
            <person name="Lira-Saade R."/>
            <person name="Eguiarte L.E."/>
        </authorList>
    </citation>
    <scope>NUCLEOTIDE SEQUENCE [LARGE SCALE GENOMIC DNA]</scope>
    <source>
        <strain evidence="1">JBR-2021</strain>
    </source>
</reference>
<feature type="non-terminal residue" evidence="1">
    <location>
        <position position="1"/>
    </location>
</feature>
<evidence type="ECO:0000313" key="1">
    <source>
        <dbReference type="EMBL" id="KAG6608128.1"/>
    </source>
</evidence>
<organism evidence="1 2">
    <name type="scientific">Cucurbita argyrosperma subsp. sororia</name>
    <dbReference type="NCBI Taxonomy" id="37648"/>
    <lineage>
        <taxon>Eukaryota</taxon>
        <taxon>Viridiplantae</taxon>
        <taxon>Streptophyta</taxon>
        <taxon>Embryophyta</taxon>
        <taxon>Tracheophyta</taxon>
        <taxon>Spermatophyta</taxon>
        <taxon>Magnoliopsida</taxon>
        <taxon>eudicotyledons</taxon>
        <taxon>Gunneridae</taxon>
        <taxon>Pentapetalae</taxon>
        <taxon>rosids</taxon>
        <taxon>fabids</taxon>
        <taxon>Cucurbitales</taxon>
        <taxon>Cucurbitaceae</taxon>
        <taxon>Cucurbiteae</taxon>
        <taxon>Cucurbita</taxon>
    </lineage>
</organism>
<sequence length="131" mass="14775">MIELQFKLIVKVYKILTRPTSSDRAAQIRRRNPVVLDAGRGISTGASSMATADEGNRRRCMEVINPAEISINFRIALGKSVNPVSGKRSNLRLKLRPSRFRYAMLCFADGTQIISKDFPLFFFCAFLSLFL</sequence>
<comment type="caution">
    <text evidence="1">The sequence shown here is derived from an EMBL/GenBank/DDBJ whole genome shotgun (WGS) entry which is preliminary data.</text>
</comment>
<protein>
    <submittedName>
        <fullName evidence="1">Uncharacterized protein</fullName>
    </submittedName>
</protein>
<proteinExistence type="predicted"/>
<name>A0AAV6P9U8_9ROSI</name>